<feature type="chain" id="PRO_5046906819" evidence="1">
    <location>
        <begin position="26"/>
        <end position="185"/>
    </location>
</feature>
<protein>
    <submittedName>
        <fullName evidence="2">Uncharacterized protein</fullName>
    </submittedName>
</protein>
<evidence type="ECO:0000313" key="3">
    <source>
        <dbReference type="Proteomes" id="UP001484239"/>
    </source>
</evidence>
<comment type="caution">
    <text evidence="2">The sequence shown here is derived from an EMBL/GenBank/DDBJ whole genome shotgun (WGS) entry which is preliminary data.</text>
</comment>
<keyword evidence="3" id="KW-1185">Reference proteome</keyword>
<proteinExistence type="predicted"/>
<feature type="signal peptide" evidence="1">
    <location>
        <begin position="1"/>
        <end position="25"/>
    </location>
</feature>
<gene>
    <name evidence="2" type="ORF">WI372_18100</name>
</gene>
<keyword evidence="1" id="KW-0732">Signal</keyword>
<name>A0ABU9EFQ9_9BACT</name>
<evidence type="ECO:0000256" key="1">
    <source>
        <dbReference type="SAM" id="SignalP"/>
    </source>
</evidence>
<evidence type="ECO:0000313" key="2">
    <source>
        <dbReference type="EMBL" id="MEK9502913.1"/>
    </source>
</evidence>
<organism evidence="2 3">
    <name type="scientific">Gaopeijia maritima</name>
    <dbReference type="NCBI Taxonomy" id="3119007"/>
    <lineage>
        <taxon>Bacteria</taxon>
        <taxon>Pseudomonadati</taxon>
        <taxon>Gemmatimonadota</taxon>
        <taxon>Longimicrobiia</taxon>
        <taxon>Gaopeijiales</taxon>
        <taxon>Gaopeijiaceae</taxon>
        <taxon>Gaopeijia</taxon>
    </lineage>
</organism>
<reference evidence="2 3" key="1">
    <citation type="submission" date="2024-02" db="EMBL/GenBank/DDBJ databases">
        <title>A novel Gemmatimonadota bacterium.</title>
        <authorList>
            <person name="Du Z.-J."/>
            <person name="Ye Y.-Q."/>
        </authorList>
    </citation>
    <scope>NUCLEOTIDE SEQUENCE [LARGE SCALE GENOMIC DNA]</scope>
    <source>
        <strain evidence="2 3">DH-20</strain>
    </source>
</reference>
<dbReference type="EMBL" id="JBBHLI010000017">
    <property type="protein sequence ID" value="MEK9502913.1"/>
    <property type="molecule type" value="Genomic_DNA"/>
</dbReference>
<accession>A0ABU9EFQ9</accession>
<dbReference type="Proteomes" id="UP001484239">
    <property type="component" value="Unassembled WGS sequence"/>
</dbReference>
<dbReference type="RefSeq" id="WP_405287560.1">
    <property type="nucleotide sequence ID" value="NZ_JBBHLI010000017.1"/>
</dbReference>
<sequence length="185" mass="19693">MRFGLKGILAAVALFTTLASMPATGQTAPDREDVAALALASIVDFAVELAAESEVEIGKLWYDAESFSEKGYEPTETVAAALAGRRAPLATAAGRREDLLKCESIRRPATERGPRRVCAIPDNGLTVKLTSLVATAESDWIAEFLFTFVNPRNLPGIACPYQAVVRVNPSRLVGGAGRVELRSGC</sequence>